<feature type="domain" description="LsmAD" evidence="2">
    <location>
        <begin position="206"/>
        <end position="277"/>
    </location>
</feature>
<dbReference type="GO" id="GO:0003729">
    <property type="term" value="F:mRNA binding"/>
    <property type="evidence" value="ECO:0007669"/>
    <property type="project" value="TreeGrafter"/>
</dbReference>
<gene>
    <name evidence="3" type="ORF">CCAM_LOCUS7261</name>
</gene>
<dbReference type="OrthoDB" id="2275718at2759"/>
<dbReference type="EMBL" id="OOIL02000462">
    <property type="protein sequence ID" value="VFQ65485.1"/>
    <property type="molecule type" value="Genomic_DNA"/>
</dbReference>
<evidence type="ECO:0000313" key="4">
    <source>
        <dbReference type="Proteomes" id="UP000595140"/>
    </source>
</evidence>
<feature type="compositionally biased region" description="Polar residues" evidence="1">
    <location>
        <begin position="425"/>
        <end position="435"/>
    </location>
</feature>
<feature type="region of interest" description="Disordered" evidence="1">
    <location>
        <begin position="307"/>
        <end position="331"/>
    </location>
</feature>
<dbReference type="Pfam" id="PF06741">
    <property type="entry name" value="LsmAD"/>
    <property type="match status" value="1"/>
</dbReference>
<accession>A0A484KM05</accession>
<dbReference type="GO" id="GO:0034063">
    <property type="term" value="P:stress granule assembly"/>
    <property type="evidence" value="ECO:0007669"/>
    <property type="project" value="TreeGrafter"/>
</dbReference>
<protein>
    <recommendedName>
        <fullName evidence="2">LsmAD domain-containing protein</fullName>
    </recommendedName>
</protein>
<proteinExistence type="predicted"/>
<name>A0A484KM05_9ASTE</name>
<feature type="compositionally biased region" description="Low complexity" evidence="1">
    <location>
        <begin position="464"/>
        <end position="486"/>
    </location>
</feature>
<sequence length="600" mass="66043">MDMQQVLQTKSSVNGNGFGYRKPQSAKSGHRRLTSVGKGGAFDGASRDRLFYTTACLIGLQVEVQVLDGSVFSGILHATNADKDFDIVLKMARLIKDGSRGQKSSSESLSKPTSKTFIIPAKELVQVTSKGVHLTQDDVKFEYQLERQHELMTDSCISQSQNVETERELERWVPDDDTPECPELENIFDGHWNRGWNQFEVNETLFGVKSTFNEELYTTKLERGPQMRDLEREALRIAREIQGEETHDLHLAEERGVQLHGNLEIDEETLYSSVFRGVDDSGCDDCEDILLDKCNDETFSTATGESFISTSSKKSNDVQEPAQTSSMDEARLSISSTRGDISSAFYNQAKDYQGECVNAMNDRSVHDIQITEVTEHTGGNCSTEITGRKMLADEGGEGLKPEATREDLMLSEEAKKEPSDKSELSSDVNPLTSVAKNRGKIRGMSQPADFNTSVLSTSGGGGTPVSVDPGLSRNSSVSSLASEKSSLNPNAKEFRLNPNAKSFVPSQAPLTPASPVSDGSFYYHSTNVTSVQHVHGIGMGPSYAGHHPVILTPQVAATSQPYYHPNGPQYGQQQVIMGHPRQVVYMPTYPHEMPYRRGGF</sequence>
<evidence type="ECO:0000259" key="2">
    <source>
        <dbReference type="SMART" id="SM01272"/>
    </source>
</evidence>
<feature type="region of interest" description="Disordered" evidence="1">
    <location>
        <begin position="12"/>
        <end position="32"/>
    </location>
</feature>
<feature type="region of interest" description="Disordered" evidence="1">
    <location>
        <begin position="411"/>
        <end position="494"/>
    </location>
</feature>
<dbReference type="GO" id="GO:0010494">
    <property type="term" value="C:cytoplasmic stress granule"/>
    <property type="evidence" value="ECO:0007669"/>
    <property type="project" value="TreeGrafter"/>
</dbReference>
<reference evidence="3 4" key="1">
    <citation type="submission" date="2018-04" db="EMBL/GenBank/DDBJ databases">
        <authorList>
            <person name="Vogel A."/>
        </authorList>
    </citation>
    <scope>NUCLEOTIDE SEQUENCE [LARGE SCALE GENOMIC DNA]</scope>
</reference>
<dbReference type="InterPro" id="IPR025852">
    <property type="entry name" value="SM_dom_ATX"/>
</dbReference>
<dbReference type="AlphaFoldDB" id="A0A484KM05"/>
<dbReference type="Pfam" id="PF14438">
    <property type="entry name" value="SM-ATX"/>
    <property type="match status" value="1"/>
</dbReference>
<keyword evidence="4" id="KW-1185">Reference proteome</keyword>
<dbReference type="InterPro" id="IPR045117">
    <property type="entry name" value="ATXN2-like"/>
</dbReference>
<organism evidence="3 4">
    <name type="scientific">Cuscuta campestris</name>
    <dbReference type="NCBI Taxonomy" id="132261"/>
    <lineage>
        <taxon>Eukaryota</taxon>
        <taxon>Viridiplantae</taxon>
        <taxon>Streptophyta</taxon>
        <taxon>Embryophyta</taxon>
        <taxon>Tracheophyta</taxon>
        <taxon>Spermatophyta</taxon>
        <taxon>Magnoliopsida</taxon>
        <taxon>eudicotyledons</taxon>
        <taxon>Gunneridae</taxon>
        <taxon>Pentapetalae</taxon>
        <taxon>asterids</taxon>
        <taxon>lamiids</taxon>
        <taxon>Solanales</taxon>
        <taxon>Convolvulaceae</taxon>
        <taxon>Cuscuteae</taxon>
        <taxon>Cuscuta</taxon>
        <taxon>Cuscuta subgen. Grammica</taxon>
        <taxon>Cuscuta sect. Cleistogrammica</taxon>
    </lineage>
</organism>
<feature type="compositionally biased region" description="Polar residues" evidence="1">
    <location>
        <begin position="321"/>
        <end position="331"/>
    </location>
</feature>
<evidence type="ECO:0000256" key="1">
    <source>
        <dbReference type="SAM" id="MobiDB-lite"/>
    </source>
</evidence>
<feature type="compositionally biased region" description="Basic and acidic residues" evidence="1">
    <location>
        <begin position="411"/>
        <end position="424"/>
    </location>
</feature>
<dbReference type="InterPro" id="IPR009604">
    <property type="entry name" value="LsmAD_domain"/>
</dbReference>
<dbReference type="Proteomes" id="UP000595140">
    <property type="component" value="Unassembled WGS sequence"/>
</dbReference>
<dbReference type="PANTHER" id="PTHR12854">
    <property type="entry name" value="ATAXIN 2-RELATED"/>
    <property type="match status" value="1"/>
</dbReference>
<evidence type="ECO:0000313" key="3">
    <source>
        <dbReference type="EMBL" id="VFQ65485.1"/>
    </source>
</evidence>
<dbReference type="SMART" id="SM01272">
    <property type="entry name" value="LsmAD"/>
    <property type="match status" value="1"/>
</dbReference>
<dbReference type="PANTHER" id="PTHR12854:SF7">
    <property type="entry name" value="ATAXIN-2 HOMOLOG"/>
    <property type="match status" value="1"/>
</dbReference>